<feature type="transmembrane region" description="Helical" evidence="12">
    <location>
        <begin position="121"/>
        <end position="141"/>
    </location>
</feature>
<sequence>MYTLEQFLIILAISAIVALGAKLTRLPYTIALVVVGLVLGTIDIPALEEAKTFITNNNTFHTVVIAIFLPALLGEAAIKLPYREFRTNQRTILLLAFGATLITFVIVGFGSQWVLGQSTSVAFTFAALMCATDPISVIGLFRTLGVEHRLSILVEGESLLNDGVAVVLFTIASTSLVTYINEGTLGFFHAIETFVWVVGGGALVGIIMGYIISKLIALIDDYPLEIVFSIICFFGSYLLSEQIHVSGVISVVIAGLIFGNYGAKIGMSPTTKLSISSFWDAISLLANSVIFLMVGLEIDRINFANHFWEILLAICLILIARAIATYSVLIFGRNLKRGWKHIIYWGGLRGSLSIALALSLPNGFPHRDDILVLAFSVVVFSLIIQGLTIKPLIQKLKLTKTHQEEEDYQDAIADIYRYEAAIEEIESARKDGLLHGESYTELREDYDLKLRKKQEVLNVLYQKYPDLKDRQIKGMQQRLLARQYEALNALESKELVSSSLIDKKHKEIADALEEAKES</sequence>
<evidence type="ECO:0000256" key="3">
    <source>
        <dbReference type="ARBA" id="ARBA00022448"/>
    </source>
</evidence>
<feature type="transmembrane region" description="Helical" evidence="12">
    <location>
        <begin position="343"/>
        <end position="364"/>
    </location>
</feature>
<evidence type="ECO:0000256" key="11">
    <source>
        <dbReference type="ARBA" id="ARBA00023201"/>
    </source>
</evidence>
<dbReference type="AlphaFoldDB" id="A0A8J2YFU7"/>
<organism evidence="14 15">
    <name type="scientific">Pullulanibacillus camelliae</name>
    <dbReference type="NCBI Taxonomy" id="1707096"/>
    <lineage>
        <taxon>Bacteria</taxon>
        <taxon>Bacillati</taxon>
        <taxon>Bacillota</taxon>
        <taxon>Bacilli</taxon>
        <taxon>Bacillales</taxon>
        <taxon>Sporolactobacillaceae</taxon>
        <taxon>Pullulanibacillus</taxon>
    </lineage>
</organism>
<evidence type="ECO:0000256" key="9">
    <source>
        <dbReference type="ARBA" id="ARBA00023065"/>
    </source>
</evidence>
<evidence type="ECO:0000313" key="14">
    <source>
        <dbReference type="EMBL" id="GGE34896.1"/>
    </source>
</evidence>
<keyword evidence="4" id="KW-0050">Antiport</keyword>
<dbReference type="Pfam" id="PF00999">
    <property type="entry name" value="Na_H_Exchanger"/>
    <property type="match status" value="1"/>
</dbReference>
<feature type="transmembrane region" description="Helical" evidence="12">
    <location>
        <begin position="92"/>
        <end position="115"/>
    </location>
</feature>
<comment type="subcellular location">
    <subcellularLocation>
        <location evidence="1">Cell membrane</location>
        <topology evidence="1">Multi-pass membrane protein</topology>
    </subcellularLocation>
</comment>
<keyword evidence="11" id="KW-0739">Sodium transport</keyword>
<evidence type="ECO:0000259" key="13">
    <source>
        <dbReference type="Pfam" id="PF00999"/>
    </source>
</evidence>
<evidence type="ECO:0000256" key="10">
    <source>
        <dbReference type="ARBA" id="ARBA00023136"/>
    </source>
</evidence>
<gene>
    <name evidence="14" type="ORF">GCM10011391_11960</name>
</gene>
<dbReference type="GO" id="GO:0098719">
    <property type="term" value="P:sodium ion import across plasma membrane"/>
    <property type="evidence" value="ECO:0007669"/>
    <property type="project" value="TreeGrafter"/>
</dbReference>
<evidence type="ECO:0000256" key="4">
    <source>
        <dbReference type="ARBA" id="ARBA00022449"/>
    </source>
</evidence>
<protein>
    <submittedName>
        <fullName evidence="14">Na+/H+ antiporter</fullName>
    </submittedName>
</protein>
<keyword evidence="9" id="KW-0406">Ion transport</keyword>
<evidence type="ECO:0000256" key="5">
    <source>
        <dbReference type="ARBA" id="ARBA00022475"/>
    </source>
</evidence>
<dbReference type="Proteomes" id="UP000628775">
    <property type="component" value="Unassembled WGS sequence"/>
</dbReference>
<keyword evidence="10 12" id="KW-0472">Membrane</keyword>
<evidence type="ECO:0000313" key="15">
    <source>
        <dbReference type="Proteomes" id="UP000628775"/>
    </source>
</evidence>
<feature type="domain" description="Cation/H+ exchanger transmembrane" evidence="13">
    <location>
        <begin position="12"/>
        <end position="394"/>
    </location>
</feature>
<reference evidence="14" key="1">
    <citation type="journal article" date="2014" name="Int. J. Syst. Evol. Microbiol.">
        <title>Complete genome sequence of Corynebacterium casei LMG S-19264T (=DSM 44701T), isolated from a smear-ripened cheese.</title>
        <authorList>
            <consortium name="US DOE Joint Genome Institute (JGI-PGF)"/>
            <person name="Walter F."/>
            <person name="Albersmeier A."/>
            <person name="Kalinowski J."/>
            <person name="Ruckert C."/>
        </authorList>
    </citation>
    <scope>NUCLEOTIDE SEQUENCE</scope>
    <source>
        <strain evidence="14">CGMCC 1.15371</strain>
    </source>
</reference>
<evidence type="ECO:0000256" key="1">
    <source>
        <dbReference type="ARBA" id="ARBA00004651"/>
    </source>
</evidence>
<comment type="similarity">
    <text evidence="2">Belongs to the monovalent cation:proton antiporter 1 (CPA1) transporter (TC 2.A.36) family.</text>
</comment>
<evidence type="ECO:0000256" key="6">
    <source>
        <dbReference type="ARBA" id="ARBA00022692"/>
    </source>
</evidence>
<accession>A0A8J2YFU7</accession>
<keyword evidence="5" id="KW-1003">Cell membrane</keyword>
<feature type="transmembrane region" description="Helical" evidence="12">
    <location>
        <begin position="186"/>
        <end position="210"/>
    </location>
</feature>
<evidence type="ECO:0000256" key="12">
    <source>
        <dbReference type="SAM" id="Phobius"/>
    </source>
</evidence>
<dbReference type="GO" id="GO:0015386">
    <property type="term" value="F:potassium:proton antiporter activity"/>
    <property type="evidence" value="ECO:0007669"/>
    <property type="project" value="TreeGrafter"/>
</dbReference>
<reference evidence="14" key="2">
    <citation type="submission" date="2020-09" db="EMBL/GenBank/DDBJ databases">
        <authorList>
            <person name="Sun Q."/>
            <person name="Zhou Y."/>
        </authorList>
    </citation>
    <scope>NUCLEOTIDE SEQUENCE</scope>
    <source>
        <strain evidence="14">CGMCC 1.15371</strain>
    </source>
</reference>
<feature type="transmembrane region" description="Helical" evidence="12">
    <location>
        <begin position="162"/>
        <end position="180"/>
    </location>
</feature>
<evidence type="ECO:0000256" key="8">
    <source>
        <dbReference type="ARBA" id="ARBA00023053"/>
    </source>
</evidence>
<proteinExistence type="inferred from homology"/>
<dbReference type="GO" id="GO:0015385">
    <property type="term" value="F:sodium:proton antiporter activity"/>
    <property type="evidence" value="ECO:0007669"/>
    <property type="project" value="InterPro"/>
</dbReference>
<comment type="caution">
    <text evidence="14">The sequence shown here is derived from an EMBL/GenBank/DDBJ whole genome shotgun (WGS) entry which is preliminary data.</text>
</comment>
<dbReference type="EMBL" id="BMIR01000004">
    <property type="protein sequence ID" value="GGE34896.1"/>
    <property type="molecule type" value="Genomic_DNA"/>
</dbReference>
<evidence type="ECO:0000256" key="2">
    <source>
        <dbReference type="ARBA" id="ARBA00007367"/>
    </source>
</evidence>
<feature type="transmembrane region" description="Helical" evidence="12">
    <location>
        <begin position="59"/>
        <end position="80"/>
    </location>
</feature>
<dbReference type="GO" id="GO:0051453">
    <property type="term" value="P:regulation of intracellular pH"/>
    <property type="evidence" value="ECO:0007669"/>
    <property type="project" value="TreeGrafter"/>
</dbReference>
<feature type="transmembrane region" description="Helical" evidence="12">
    <location>
        <begin position="30"/>
        <end position="47"/>
    </location>
</feature>
<dbReference type="InterPro" id="IPR006153">
    <property type="entry name" value="Cation/H_exchanger_TM"/>
</dbReference>
<keyword evidence="15" id="KW-1185">Reference proteome</keyword>
<feature type="transmembrane region" description="Helical" evidence="12">
    <location>
        <begin position="245"/>
        <end position="263"/>
    </location>
</feature>
<keyword evidence="6 12" id="KW-0812">Transmembrane</keyword>
<dbReference type="Gene3D" id="6.10.140.1330">
    <property type="match status" value="1"/>
</dbReference>
<keyword evidence="8" id="KW-0915">Sodium</keyword>
<keyword evidence="3" id="KW-0813">Transport</keyword>
<dbReference type="GO" id="GO:0005886">
    <property type="term" value="C:plasma membrane"/>
    <property type="evidence" value="ECO:0007669"/>
    <property type="project" value="UniProtKB-SubCell"/>
</dbReference>
<evidence type="ECO:0000256" key="7">
    <source>
        <dbReference type="ARBA" id="ARBA00022989"/>
    </source>
</evidence>
<name>A0A8J2YFU7_9BACL</name>
<dbReference type="PANTHER" id="PTHR10110:SF195">
    <property type="entry name" value="NA(+)_H(+) ANTIPORTER NHAS2"/>
    <property type="match status" value="1"/>
</dbReference>
<feature type="transmembrane region" description="Helical" evidence="12">
    <location>
        <begin position="222"/>
        <end position="239"/>
    </location>
</feature>
<feature type="transmembrane region" description="Helical" evidence="12">
    <location>
        <begin position="275"/>
        <end position="298"/>
    </location>
</feature>
<keyword evidence="7 12" id="KW-1133">Transmembrane helix</keyword>
<dbReference type="PANTHER" id="PTHR10110">
    <property type="entry name" value="SODIUM/HYDROGEN EXCHANGER"/>
    <property type="match status" value="1"/>
</dbReference>
<feature type="transmembrane region" description="Helical" evidence="12">
    <location>
        <begin position="6"/>
        <end position="23"/>
    </location>
</feature>
<feature type="transmembrane region" description="Helical" evidence="12">
    <location>
        <begin position="310"/>
        <end position="331"/>
    </location>
</feature>
<dbReference type="InterPro" id="IPR018422">
    <property type="entry name" value="Cation/H_exchanger_CPA1"/>
</dbReference>
<dbReference type="RefSeq" id="WP_188690660.1">
    <property type="nucleotide sequence ID" value="NZ_BMIR01000004.1"/>
</dbReference>
<feature type="transmembrane region" description="Helical" evidence="12">
    <location>
        <begin position="370"/>
        <end position="393"/>
    </location>
</feature>